<dbReference type="Proteomes" id="UP001476798">
    <property type="component" value="Unassembled WGS sequence"/>
</dbReference>
<gene>
    <name evidence="10" type="ORF">GOODEAATRI_015984</name>
</gene>
<dbReference type="CDD" id="cd00054">
    <property type="entry name" value="EGF_CA"/>
    <property type="match status" value="5"/>
</dbReference>
<keyword evidence="1" id="KW-0217">Developmental protein</keyword>
<sequence>DRGILFYQIELDTLHLEFTMTTQRHLTVGEDWSQDLHTAGRTELKYSYRFVCDEHYYGDGCSVFCRPRDDAFGHFTCGERGEIVYLNYCTHHKPCMNGATCSNTGQGSYTCSCKPGFTGASCEIKVNECAGSPCRNGGSCTDLENTYKCSCPHGFYGNNCELSAMTCADGPCSNGGRCADNPDGGYFCQCPTGYAGFNCEKKIDHCTSSPCSNVNSYLCQCPEGYTGMKCDQTGDVCSAYPCQNGGTCQEDPNGYTCTCPPGYTGRNCSSPISRCEHNPCHNGATCHERNNRYVCACVPGYGGRNCQFLLPEHAAIRGSEVPWMAIGSGVAMVLLLLAGCAVLVGFFRSKAQHSVQVENVGEGETINNLTNNCHRGDRDLAISVMPMPGVKNINKKMDFCSGNPDEGSSPGRSSYKSRHPPSDYNLVREVNYEQAAKEAMLEAACEDKCQSLDSLEFDEKHSKRLKW</sequence>
<dbReference type="Gene3D" id="2.10.25.140">
    <property type="match status" value="1"/>
</dbReference>
<dbReference type="PROSITE" id="PS01186">
    <property type="entry name" value="EGF_2"/>
    <property type="match status" value="6"/>
</dbReference>
<feature type="domain" description="EGF-like" evidence="9">
    <location>
        <begin position="85"/>
        <end position="123"/>
    </location>
</feature>
<dbReference type="PRINTS" id="PR00010">
    <property type="entry name" value="EGFBLOOD"/>
</dbReference>
<dbReference type="PANTHER" id="PTHR24049:SF30">
    <property type="match status" value="1"/>
</dbReference>
<evidence type="ECO:0000256" key="8">
    <source>
        <dbReference type="SAM" id="Phobius"/>
    </source>
</evidence>
<keyword evidence="11" id="KW-1185">Reference proteome</keyword>
<keyword evidence="2 6" id="KW-0245">EGF-like domain</keyword>
<evidence type="ECO:0000256" key="3">
    <source>
        <dbReference type="ARBA" id="ARBA00022737"/>
    </source>
</evidence>
<dbReference type="InterPro" id="IPR000742">
    <property type="entry name" value="EGF"/>
</dbReference>
<feature type="domain" description="EGF-like" evidence="9">
    <location>
        <begin position="202"/>
        <end position="231"/>
    </location>
</feature>
<evidence type="ECO:0000259" key="9">
    <source>
        <dbReference type="PROSITE" id="PS50026"/>
    </source>
</evidence>
<keyword evidence="5 6" id="KW-1015">Disulfide bond</keyword>
<reference evidence="10 11" key="1">
    <citation type="submission" date="2021-06" db="EMBL/GenBank/DDBJ databases">
        <authorList>
            <person name="Palmer J.M."/>
        </authorList>
    </citation>
    <scope>NUCLEOTIDE SEQUENCE [LARGE SCALE GENOMIC DNA]</scope>
    <source>
        <strain evidence="10 11">GA_2019</strain>
        <tissue evidence="10">Muscle</tissue>
    </source>
</reference>
<comment type="caution">
    <text evidence="6">Lacks conserved residue(s) required for the propagation of feature annotation.</text>
</comment>
<comment type="caution">
    <text evidence="10">The sequence shown here is derived from an EMBL/GenBank/DDBJ whole genome shotgun (WGS) entry which is preliminary data.</text>
</comment>
<evidence type="ECO:0000256" key="5">
    <source>
        <dbReference type="ARBA" id="ARBA00023157"/>
    </source>
</evidence>
<evidence type="ECO:0000256" key="1">
    <source>
        <dbReference type="ARBA" id="ARBA00022473"/>
    </source>
</evidence>
<feature type="non-terminal residue" evidence="10">
    <location>
        <position position="1"/>
    </location>
</feature>
<feature type="transmembrane region" description="Helical" evidence="8">
    <location>
        <begin position="323"/>
        <end position="347"/>
    </location>
</feature>
<feature type="domain" description="EGF-like" evidence="9">
    <location>
        <begin position="125"/>
        <end position="161"/>
    </location>
</feature>
<feature type="disulfide bond" evidence="6">
    <location>
        <begin position="221"/>
        <end position="230"/>
    </location>
</feature>
<evidence type="ECO:0000256" key="6">
    <source>
        <dbReference type="PROSITE-ProRule" id="PRU00076"/>
    </source>
</evidence>
<feature type="disulfide bond" evidence="6">
    <location>
        <begin position="151"/>
        <end position="160"/>
    </location>
</feature>
<feature type="domain" description="EGF-like" evidence="9">
    <location>
        <begin position="271"/>
        <end position="307"/>
    </location>
</feature>
<keyword evidence="3" id="KW-0677">Repeat</keyword>
<feature type="disulfide bond" evidence="6">
    <location>
        <begin position="113"/>
        <end position="122"/>
    </location>
</feature>
<evidence type="ECO:0000256" key="2">
    <source>
        <dbReference type="ARBA" id="ARBA00022536"/>
    </source>
</evidence>
<dbReference type="EMBL" id="JAHRIO010021201">
    <property type="protein sequence ID" value="MEQ2165355.1"/>
    <property type="molecule type" value="Genomic_DNA"/>
</dbReference>
<dbReference type="InterPro" id="IPR051022">
    <property type="entry name" value="Notch_Cell-Fate_Det"/>
</dbReference>
<protein>
    <recommendedName>
        <fullName evidence="9">EGF-like domain-containing protein</fullName>
    </recommendedName>
</protein>
<feature type="domain" description="EGF-like" evidence="9">
    <location>
        <begin position="233"/>
        <end position="269"/>
    </location>
</feature>
<dbReference type="PROSITE" id="PS00022">
    <property type="entry name" value="EGF_1"/>
    <property type="match status" value="6"/>
</dbReference>
<dbReference type="Pfam" id="PF01414">
    <property type="entry name" value="DSL"/>
    <property type="match status" value="1"/>
</dbReference>
<evidence type="ECO:0000256" key="7">
    <source>
        <dbReference type="SAM" id="MobiDB-lite"/>
    </source>
</evidence>
<name>A0ABV0N1T2_9TELE</name>
<dbReference type="InterPro" id="IPR009030">
    <property type="entry name" value="Growth_fac_rcpt_cys_sf"/>
</dbReference>
<dbReference type="InterPro" id="IPR001774">
    <property type="entry name" value="DSL"/>
</dbReference>
<dbReference type="SMART" id="SM00179">
    <property type="entry name" value="EGF_CA"/>
    <property type="match status" value="6"/>
</dbReference>
<dbReference type="Pfam" id="PF12661">
    <property type="entry name" value="hEGF"/>
    <property type="match status" value="2"/>
</dbReference>
<dbReference type="SMART" id="SM00181">
    <property type="entry name" value="EGF"/>
    <property type="match status" value="6"/>
</dbReference>
<feature type="disulfide bond" evidence="6">
    <location>
        <begin position="259"/>
        <end position="268"/>
    </location>
</feature>
<feature type="region of interest" description="Disordered" evidence="7">
    <location>
        <begin position="398"/>
        <end position="422"/>
    </location>
</feature>
<accession>A0ABV0N1T2</accession>
<dbReference type="InterPro" id="IPR000152">
    <property type="entry name" value="EGF-type_Asp/Asn_hydroxyl_site"/>
</dbReference>
<keyword evidence="8" id="KW-1133">Transmembrane helix</keyword>
<proteinExistence type="predicted"/>
<feature type="disulfide bond" evidence="6">
    <location>
        <begin position="297"/>
        <end position="306"/>
    </location>
</feature>
<keyword evidence="4" id="KW-0221">Differentiation</keyword>
<evidence type="ECO:0000313" key="10">
    <source>
        <dbReference type="EMBL" id="MEQ2165355.1"/>
    </source>
</evidence>
<dbReference type="InterPro" id="IPR013032">
    <property type="entry name" value="EGF-like_CS"/>
</dbReference>
<dbReference type="Pfam" id="PF00008">
    <property type="entry name" value="EGF"/>
    <property type="match status" value="4"/>
</dbReference>
<dbReference type="SUPFAM" id="SSF57184">
    <property type="entry name" value="Growth factor receptor domain"/>
    <property type="match status" value="2"/>
</dbReference>
<dbReference type="InterPro" id="IPR001881">
    <property type="entry name" value="EGF-like_Ca-bd_dom"/>
</dbReference>
<dbReference type="PROSITE" id="PS50026">
    <property type="entry name" value="EGF_3"/>
    <property type="match status" value="6"/>
</dbReference>
<dbReference type="Gene3D" id="2.10.25.10">
    <property type="entry name" value="Laminin"/>
    <property type="match status" value="6"/>
</dbReference>
<organism evidence="10 11">
    <name type="scientific">Goodea atripinnis</name>
    <dbReference type="NCBI Taxonomy" id="208336"/>
    <lineage>
        <taxon>Eukaryota</taxon>
        <taxon>Metazoa</taxon>
        <taxon>Chordata</taxon>
        <taxon>Craniata</taxon>
        <taxon>Vertebrata</taxon>
        <taxon>Euteleostomi</taxon>
        <taxon>Actinopterygii</taxon>
        <taxon>Neopterygii</taxon>
        <taxon>Teleostei</taxon>
        <taxon>Neoteleostei</taxon>
        <taxon>Acanthomorphata</taxon>
        <taxon>Ovalentaria</taxon>
        <taxon>Atherinomorphae</taxon>
        <taxon>Cyprinodontiformes</taxon>
        <taxon>Goodeidae</taxon>
        <taxon>Goodea</taxon>
    </lineage>
</organism>
<dbReference type="PANTHER" id="PTHR24049">
    <property type="entry name" value="CRUMBS FAMILY MEMBER"/>
    <property type="match status" value="1"/>
</dbReference>
<keyword evidence="8" id="KW-0812">Transmembrane</keyword>
<dbReference type="SMART" id="SM00051">
    <property type="entry name" value="DSL"/>
    <property type="match status" value="1"/>
</dbReference>
<evidence type="ECO:0000256" key="4">
    <source>
        <dbReference type="ARBA" id="ARBA00022782"/>
    </source>
</evidence>
<keyword evidence="8" id="KW-0472">Membrane</keyword>
<dbReference type="PROSITE" id="PS00010">
    <property type="entry name" value="ASX_HYDROXYL"/>
    <property type="match status" value="1"/>
</dbReference>
<feature type="domain" description="EGF-like" evidence="9">
    <location>
        <begin position="163"/>
        <end position="200"/>
    </location>
</feature>
<feature type="disulfide bond" evidence="6">
    <location>
        <begin position="190"/>
        <end position="199"/>
    </location>
</feature>
<evidence type="ECO:0000313" key="11">
    <source>
        <dbReference type="Proteomes" id="UP001476798"/>
    </source>
</evidence>